<dbReference type="Gene3D" id="1.10.10.10">
    <property type="entry name" value="Winged helix-like DNA-binding domain superfamily/Winged helix DNA-binding domain"/>
    <property type="match status" value="1"/>
</dbReference>
<proteinExistence type="inferred from homology"/>
<dbReference type="Pfam" id="PF04542">
    <property type="entry name" value="Sigma70_r2"/>
    <property type="match status" value="1"/>
</dbReference>
<dbReference type="Gene3D" id="1.10.1740.10">
    <property type="match status" value="1"/>
</dbReference>
<dbReference type="InterPro" id="IPR036388">
    <property type="entry name" value="WH-like_DNA-bd_sf"/>
</dbReference>
<organism evidence="7 8">
    <name type="scientific">Anoxybacillus andreesenii</name>
    <dbReference type="NCBI Taxonomy" id="1325932"/>
    <lineage>
        <taxon>Bacteria</taxon>
        <taxon>Bacillati</taxon>
        <taxon>Bacillota</taxon>
        <taxon>Bacilli</taxon>
        <taxon>Bacillales</taxon>
        <taxon>Anoxybacillaceae</taxon>
        <taxon>Anoxybacillus</taxon>
    </lineage>
</organism>
<evidence type="ECO:0000313" key="7">
    <source>
        <dbReference type="EMBL" id="MDQ0155818.1"/>
    </source>
</evidence>
<dbReference type="InterPro" id="IPR007627">
    <property type="entry name" value="RNA_pol_sigma70_r2"/>
</dbReference>
<sequence>MIKIFPFPKRKKPDKDIFTDLFKDYQDDLYRMAFTYTKNKDDAMDVVQETAYRAYQKFDTVREIKYIKTWLIKITINCAIDLLRKKQRIFPVELTDKDKLIAIENDDIPLTLSLIELLEVLNVQERTIIFLKYYQGYTFNEIADILNLPASTVKSNHYRALEKLRNSVRREDLYEQ</sequence>
<evidence type="ECO:0000256" key="4">
    <source>
        <dbReference type="ARBA" id="ARBA00023163"/>
    </source>
</evidence>
<dbReference type="SUPFAM" id="SSF88659">
    <property type="entry name" value="Sigma3 and sigma4 domains of RNA polymerase sigma factors"/>
    <property type="match status" value="1"/>
</dbReference>
<dbReference type="EMBL" id="JAUSTU010000008">
    <property type="protein sequence ID" value="MDQ0155818.1"/>
    <property type="molecule type" value="Genomic_DNA"/>
</dbReference>
<dbReference type="InterPro" id="IPR039425">
    <property type="entry name" value="RNA_pol_sigma-70-like"/>
</dbReference>
<dbReference type="Pfam" id="PF08281">
    <property type="entry name" value="Sigma70_r4_2"/>
    <property type="match status" value="1"/>
</dbReference>
<dbReference type="InterPro" id="IPR013325">
    <property type="entry name" value="RNA_pol_sigma_r2"/>
</dbReference>
<evidence type="ECO:0000256" key="1">
    <source>
        <dbReference type="ARBA" id="ARBA00010641"/>
    </source>
</evidence>
<protein>
    <submittedName>
        <fullName evidence="7">RNA polymerase sigma-70 factor (ECF subfamily)</fullName>
    </submittedName>
</protein>
<comment type="caution">
    <text evidence="7">The sequence shown here is derived from an EMBL/GenBank/DDBJ whole genome shotgun (WGS) entry which is preliminary data.</text>
</comment>
<reference evidence="7 8" key="1">
    <citation type="submission" date="2023-07" db="EMBL/GenBank/DDBJ databases">
        <title>Genomic Encyclopedia of Type Strains, Phase IV (KMG-IV): sequencing the most valuable type-strain genomes for metagenomic binning, comparative biology and taxonomic classification.</title>
        <authorList>
            <person name="Goeker M."/>
        </authorList>
    </citation>
    <scope>NUCLEOTIDE SEQUENCE [LARGE SCALE GENOMIC DNA]</scope>
    <source>
        <strain evidence="7 8">DSM 23948</strain>
    </source>
</reference>
<keyword evidence="3" id="KW-0731">Sigma factor</keyword>
<keyword evidence="4" id="KW-0804">Transcription</keyword>
<feature type="domain" description="RNA polymerase sigma factor 70 region 4 type 2" evidence="6">
    <location>
        <begin position="113"/>
        <end position="164"/>
    </location>
</feature>
<dbReference type="SUPFAM" id="SSF88946">
    <property type="entry name" value="Sigma2 domain of RNA polymerase sigma factors"/>
    <property type="match status" value="1"/>
</dbReference>
<keyword evidence="2" id="KW-0805">Transcription regulation</keyword>
<dbReference type="PANTHER" id="PTHR43133:SF60">
    <property type="entry name" value="RNA POLYMERASE SIGMA FACTOR SIGV"/>
    <property type="match status" value="1"/>
</dbReference>
<evidence type="ECO:0000256" key="3">
    <source>
        <dbReference type="ARBA" id="ARBA00023082"/>
    </source>
</evidence>
<dbReference type="InterPro" id="IPR014284">
    <property type="entry name" value="RNA_pol_sigma-70_dom"/>
</dbReference>
<dbReference type="NCBIfam" id="TIGR02937">
    <property type="entry name" value="sigma70-ECF"/>
    <property type="match status" value="1"/>
</dbReference>
<evidence type="ECO:0000256" key="2">
    <source>
        <dbReference type="ARBA" id="ARBA00023015"/>
    </source>
</evidence>
<dbReference type="InterPro" id="IPR013249">
    <property type="entry name" value="RNA_pol_sigma70_r4_t2"/>
</dbReference>
<evidence type="ECO:0000313" key="8">
    <source>
        <dbReference type="Proteomes" id="UP001231362"/>
    </source>
</evidence>
<keyword evidence="8" id="KW-1185">Reference proteome</keyword>
<dbReference type="RefSeq" id="WP_307150342.1">
    <property type="nucleotide sequence ID" value="NZ_JAUSTU010000008.1"/>
</dbReference>
<dbReference type="InterPro" id="IPR013324">
    <property type="entry name" value="RNA_pol_sigma_r3/r4-like"/>
</dbReference>
<dbReference type="CDD" id="cd06171">
    <property type="entry name" value="Sigma70_r4"/>
    <property type="match status" value="1"/>
</dbReference>
<feature type="domain" description="RNA polymerase sigma-70 region 2" evidence="5">
    <location>
        <begin position="21"/>
        <end position="88"/>
    </location>
</feature>
<gene>
    <name evidence="7" type="ORF">J2S07_002123</name>
</gene>
<evidence type="ECO:0000259" key="5">
    <source>
        <dbReference type="Pfam" id="PF04542"/>
    </source>
</evidence>
<evidence type="ECO:0000259" key="6">
    <source>
        <dbReference type="Pfam" id="PF08281"/>
    </source>
</evidence>
<dbReference type="PANTHER" id="PTHR43133">
    <property type="entry name" value="RNA POLYMERASE ECF-TYPE SIGMA FACTO"/>
    <property type="match status" value="1"/>
</dbReference>
<accession>A0ABT9V4E5</accession>
<dbReference type="Proteomes" id="UP001231362">
    <property type="component" value="Unassembled WGS sequence"/>
</dbReference>
<name>A0ABT9V4E5_9BACL</name>
<comment type="similarity">
    <text evidence="1">Belongs to the sigma-70 factor family. ECF subfamily.</text>
</comment>